<dbReference type="FunFam" id="1.10.10.1230:FF:000001">
    <property type="entry name" value="Penicillin-binding protein 3"/>
    <property type="match status" value="1"/>
</dbReference>
<gene>
    <name evidence="17" type="ORF">bcere0026_40410</name>
</gene>
<dbReference type="Pfam" id="PF03717">
    <property type="entry name" value="PBP_dimer"/>
    <property type="match status" value="1"/>
</dbReference>
<feature type="domain" description="Penicillin-binding protein dimerisation" evidence="16">
    <location>
        <begin position="68"/>
        <end position="307"/>
    </location>
</feature>
<dbReference type="GO" id="GO:0008658">
    <property type="term" value="F:penicillin binding"/>
    <property type="evidence" value="ECO:0007669"/>
    <property type="project" value="InterPro"/>
</dbReference>
<keyword evidence="9" id="KW-0573">Peptidoglycan synthesis</keyword>
<dbReference type="FunFam" id="3.40.710.10:FF:000027">
    <property type="entry name" value="Penicillin-binding protein 2"/>
    <property type="match status" value="1"/>
</dbReference>
<dbReference type="Gene3D" id="3.90.1310.10">
    <property type="entry name" value="Penicillin-binding protein 2a (Domain 2)"/>
    <property type="match status" value="1"/>
</dbReference>
<dbReference type="Gene3D" id="1.10.10.1230">
    <property type="entry name" value="Penicillin-binding protein, N-terminal non-catalytic domain, head sub-domain"/>
    <property type="match status" value="1"/>
</dbReference>
<evidence type="ECO:0000256" key="9">
    <source>
        <dbReference type="ARBA" id="ARBA00022984"/>
    </source>
</evidence>
<dbReference type="InterPro" id="IPR001460">
    <property type="entry name" value="PCN-bd_Tpept"/>
</dbReference>
<dbReference type="InterPro" id="IPR005311">
    <property type="entry name" value="PBP_dimer"/>
</dbReference>
<evidence type="ECO:0000256" key="11">
    <source>
        <dbReference type="ARBA" id="ARBA00023136"/>
    </source>
</evidence>
<dbReference type="GO" id="GO:0071555">
    <property type="term" value="P:cell wall organization"/>
    <property type="evidence" value="ECO:0007669"/>
    <property type="project" value="UniProtKB-KW"/>
</dbReference>
<evidence type="ECO:0000256" key="3">
    <source>
        <dbReference type="ARBA" id="ARBA00004752"/>
    </source>
</evidence>
<dbReference type="GO" id="GO:0005886">
    <property type="term" value="C:plasma membrane"/>
    <property type="evidence" value="ECO:0007669"/>
    <property type="project" value="UniProtKB-SubCell"/>
</dbReference>
<evidence type="ECO:0000256" key="7">
    <source>
        <dbReference type="ARBA" id="ARBA00022692"/>
    </source>
</evidence>
<protein>
    <recommendedName>
        <fullName evidence="5">serine-type D-Ala-D-Ala carboxypeptidase</fullName>
        <ecNumber evidence="5">3.4.16.4</ecNumber>
    </recommendedName>
</protein>
<evidence type="ECO:0000256" key="14">
    <source>
        <dbReference type="SAM" id="Phobius"/>
    </source>
</evidence>
<keyword evidence="7 14" id="KW-0812">Transmembrane</keyword>
<dbReference type="EMBL" id="ACMP01000112">
    <property type="protein sequence ID" value="EEL68950.1"/>
    <property type="molecule type" value="Genomic_DNA"/>
</dbReference>
<sequence length="714" mass="80140">MVEGVCMSKKQKQQKKKTHVPFRLNVLFFCVFLMFSAVIVRLGYVQIVRGEEYKNEVEKKENSTISNPVPRGKIFDRNGEAVVDNEPIRTITFTKMKGSTAADRLETAKKLADLIEVPTDKLTDRDKKDYWLALHKEEAEAKITKKDREEFKANKIDDKELDERQRNRVTEEEINQLAAKDLEILAIKSKMESGYAMTPQIVKKNATPEEYAIISENLAKLPGVDTNVDWERKYKYDDMFRSVLGGVTSSDEGLPRERLDHYLVRDYNRNDRVGKSYLEQQYEDSLHGTKAEVRNVTDKDGNILETINVSQGQRGNDLNLTIDMKLQKRVEEILTKNLMRFKGSEPLLDRAFVVMMNPKNGEVLSMAGKQLVNKDGETKVDDFALGTMTSSYPMGSTVKGATVLTGYQTGAIQPGSVQLDEPIKLKGTPTKSSWKQMGYINDLTALKQSSNVYMFKTAMNIAGVPYVRGGTLDIPKSAFDTMRYYFGQFGLGVKTGIDLPNETAGQIGKGNQPGFLLDLSIGQYDTYTPLQLAQYISTIANGGYRMQPQVVKEIRQPSAKPEEVGKVVQSMEPKVLNRIDMPESQIKRVQEGFRQVFNDTGGTATKYFAGAPYKAAGKTGTAQTVYGGDKEIGRNAKGERIETYNLTLVGYAPLEDPEVAFSVVVPWVHDDKTGINGYISREIMDAYFDLKKQALTGEAPQDEKAKKNKNQDDE</sequence>
<organism evidence="17">
    <name type="scientific">Bacillus mycoides</name>
    <dbReference type="NCBI Taxonomy" id="1405"/>
    <lineage>
        <taxon>Bacteria</taxon>
        <taxon>Bacillati</taxon>
        <taxon>Bacillota</taxon>
        <taxon>Bacilli</taxon>
        <taxon>Bacillales</taxon>
        <taxon>Bacillaceae</taxon>
        <taxon>Bacillus</taxon>
        <taxon>Bacillus cereus group</taxon>
    </lineage>
</organism>
<comment type="caution">
    <text evidence="17">The sequence shown here is derived from an EMBL/GenBank/DDBJ whole genome shotgun (WGS) entry which is preliminary data.</text>
</comment>
<dbReference type="PANTHER" id="PTHR30627">
    <property type="entry name" value="PEPTIDOGLYCAN D,D-TRANSPEPTIDASE"/>
    <property type="match status" value="1"/>
</dbReference>
<dbReference type="AlphaFoldDB" id="C2XZA7"/>
<dbReference type="UniPathway" id="UPA00219"/>
<evidence type="ECO:0000256" key="12">
    <source>
        <dbReference type="ARBA" id="ARBA00023316"/>
    </source>
</evidence>
<dbReference type="InterPro" id="IPR036138">
    <property type="entry name" value="PBP_dimer_sf"/>
</dbReference>
<feature type="transmembrane region" description="Helical" evidence="14">
    <location>
        <begin position="20"/>
        <end position="44"/>
    </location>
</feature>
<feature type="domain" description="Penicillin-binding protein transpeptidase" evidence="15">
    <location>
        <begin position="352"/>
        <end position="685"/>
    </location>
</feature>
<comment type="similarity">
    <text evidence="4">Belongs to the transpeptidase family.</text>
</comment>
<comment type="subcellular location">
    <subcellularLocation>
        <location evidence="2">Cell membrane</location>
    </subcellularLocation>
    <subcellularLocation>
        <location evidence="1">Membrane</location>
        <topology evidence="1">Single-pass membrane protein</topology>
    </subcellularLocation>
</comment>
<dbReference type="SUPFAM" id="SSF56601">
    <property type="entry name" value="beta-lactamase/transpeptidase-like"/>
    <property type="match status" value="1"/>
</dbReference>
<evidence type="ECO:0000256" key="2">
    <source>
        <dbReference type="ARBA" id="ARBA00004236"/>
    </source>
</evidence>
<dbReference type="Pfam" id="PF00905">
    <property type="entry name" value="Transpeptidase"/>
    <property type="match status" value="1"/>
</dbReference>
<evidence type="ECO:0000256" key="4">
    <source>
        <dbReference type="ARBA" id="ARBA00007171"/>
    </source>
</evidence>
<accession>C2XZA7</accession>
<keyword evidence="6" id="KW-1003">Cell membrane</keyword>
<dbReference type="GO" id="GO:0071972">
    <property type="term" value="F:peptidoglycan L,D-transpeptidase activity"/>
    <property type="evidence" value="ECO:0007669"/>
    <property type="project" value="TreeGrafter"/>
</dbReference>
<evidence type="ECO:0000256" key="1">
    <source>
        <dbReference type="ARBA" id="ARBA00004167"/>
    </source>
</evidence>
<evidence type="ECO:0000256" key="10">
    <source>
        <dbReference type="ARBA" id="ARBA00022989"/>
    </source>
</evidence>
<dbReference type="InterPro" id="IPR012338">
    <property type="entry name" value="Beta-lactam/transpept-like"/>
</dbReference>
<evidence type="ECO:0000256" key="13">
    <source>
        <dbReference type="ARBA" id="ARBA00034000"/>
    </source>
</evidence>
<dbReference type="EC" id="3.4.16.4" evidence="5"/>
<dbReference type="Gene3D" id="3.40.710.10">
    <property type="entry name" value="DD-peptidase/beta-lactamase superfamily"/>
    <property type="match status" value="1"/>
</dbReference>
<evidence type="ECO:0000256" key="6">
    <source>
        <dbReference type="ARBA" id="ARBA00022475"/>
    </source>
</evidence>
<dbReference type="GO" id="GO:0009252">
    <property type="term" value="P:peptidoglycan biosynthetic process"/>
    <property type="evidence" value="ECO:0007669"/>
    <property type="project" value="UniProtKB-UniPathway"/>
</dbReference>
<evidence type="ECO:0000256" key="5">
    <source>
        <dbReference type="ARBA" id="ARBA00012448"/>
    </source>
</evidence>
<evidence type="ECO:0000259" key="16">
    <source>
        <dbReference type="Pfam" id="PF03717"/>
    </source>
</evidence>
<dbReference type="HOGENOM" id="CLU_009289_7_0_9"/>
<evidence type="ECO:0000259" key="15">
    <source>
        <dbReference type="Pfam" id="PF00905"/>
    </source>
</evidence>
<evidence type="ECO:0000313" key="17">
    <source>
        <dbReference type="EMBL" id="EEL68950.1"/>
    </source>
</evidence>
<dbReference type="SUPFAM" id="SSF56519">
    <property type="entry name" value="Penicillin binding protein dimerisation domain"/>
    <property type="match status" value="1"/>
</dbReference>
<proteinExistence type="inferred from homology"/>
<comment type="pathway">
    <text evidence="3">Cell wall biogenesis; peptidoglycan biosynthesis.</text>
</comment>
<dbReference type="GO" id="GO:0008360">
    <property type="term" value="P:regulation of cell shape"/>
    <property type="evidence" value="ECO:0007669"/>
    <property type="project" value="UniProtKB-KW"/>
</dbReference>
<keyword evidence="8" id="KW-0133">Cell shape</keyword>
<name>C2XZA7_BACMY</name>
<comment type="catalytic activity">
    <reaction evidence="13">
        <text>Preferential cleavage: (Ac)2-L-Lys-D-Ala-|-D-Ala. Also transpeptidation of peptidyl-alanyl moieties that are N-acyl substituents of D-alanine.</text>
        <dbReference type="EC" id="3.4.16.4"/>
    </reaction>
</comment>
<keyword evidence="12" id="KW-0961">Cell wall biogenesis/degradation</keyword>
<evidence type="ECO:0000256" key="8">
    <source>
        <dbReference type="ARBA" id="ARBA00022960"/>
    </source>
</evidence>
<dbReference type="PANTHER" id="PTHR30627:SF2">
    <property type="entry name" value="PEPTIDOGLYCAN D,D-TRANSPEPTIDASE MRDA"/>
    <property type="match status" value="1"/>
</dbReference>
<keyword evidence="11 14" id="KW-0472">Membrane</keyword>
<dbReference type="InterPro" id="IPR050515">
    <property type="entry name" value="Beta-lactam/transpept"/>
</dbReference>
<dbReference type="Proteomes" id="UP000001753">
    <property type="component" value="Chromosome"/>
</dbReference>
<keyword evidence="10 14" id="KW-1133">Transmembrane helix</keyword>
<dbReference type="GO" id="GO:0009002">
    <property type="term" value="F:serine-type D-Ala-D-Ala carboxypeptidase activity"/>
    <property type="evidence" value="ECO:0007669"/>
    <property type="project" value="UniProtKB-EC"/>
</dbReference>
<reference evidence="17" key="1">
    <citation type="journal article" date="2012" name="Genome Res.">
        <title>Genomic characterization of the Bacillus cereus sensu lato species: Backdrop to the evolution of Bacillus anthracis.</title>
        <authorList>
            <person name="Zwick M.E."/>
            <person name="Joseph S.J."/>
            <person name="Didelot X."/>
            <person name="Chen P.E."/>
            <person name="Bishop-Lilly K.A."/>
            <person name="Stewart A.C."/>
            <person name="Willner K."/>
            <person name="Nolan N."/>
            <person name="Lentz S."/>
            <person name="Thomason M.K."/>
            <person name="Sozhamannan S."/>
            <person name="Mateczun A.J."/>
            <person name="Du L."/>
            <person name="Read T.D."/>
        </authorList>
    </citation>
    <scope>NUCLEOTIDE SEQUENCE [LARGE SCALE GENOMIC DNA]</scope>
    <source>
        <strain evidence="17">AH603</strain>
    </source>
</reference>